<evidence type="ECO:0000313" key="4">
    <source>
        <dbReference type="Proteomes" id="UP000036893"/>
    </source>
</evidence>
<reference evidence="3" key="1">
    <citation type="journal article" date="2015" name="Genome Announc.">
        <title>Draft Genome Sequence of the Pathogenic Filamentous Fungus Aspergillus udagawae Strain IFM 46973T.</title>
        <authorList>
            <person name="Kusuya Y."/>
            <person name="Takahashi-Nakaguchi A."/>
            <person name="Takahashi H."/>
            <person name="Yaguchi T."/>
        </authorList>
    </citation>
    <scope>NUCLEOTIDE SEQUENCE</scope>
    <source>
        <strain evidence="3">IFM 46973</strain>
    </source>
</reference>
<protein>
    <submittedName>
        <fullName evidence="3">Uncharacterized protein</fullName>
    </submittedName>
</protein>
<evidence type="ECO:0000313" key="3">
    <source>
        <dbReference type="EMBL" id="GIC92976.1"/>
    </source>
</evidence>
<keyword evidence="2" id="KW-0472">Membrane</keyword>
<organism evidence="3 4">
    <name type="scientific">Aspergillus udagawae</name>
    <dbReference type="NCBI Taxonomy" id="91492"/>
    <lineage>
        <taxon>Eukaryota</taxon>
        <taxon>Fungi</taxon>
        <taxon>Dikarya</taxon>
        <taxon>Ascomycota</taxon>
        <taxon>Pezizomycotina</taxon>
        <taxon>Eurotiomycetes</taxon>
        <taxon>Eurotiomycetidae</taxon>
        <taxon>Eurotiales</taxon>
        <taxon>Aspergillaceae</taxon>
        <taxon>Aspergillus</taxon>
        <taxon>Aspergillus subgen. Fumigati</taxon>
    </lineage>
</organism>
<dbReference type="EMBL" id="BBXM02000007">
    <property type="protein sequence ID" value="GIC92976.1"/>
    <property type="molecule type" value="Genomic_DNA"/>
</dbReference>
<dbReference type="RefSeq" id="XP_043150242.1">
    <property type="nucleotide sequence ID" value="XM_043294307.1"/>
</dbReference>
<accession>A0A8E0R1M7</accession>
<sequence>MTERLASLPLRLIMSTEIEPNAMVEVDFTSQDQESRGMQHSGPATTSSNAHSAKRTLNTLVPESPAWTVRFDRFVQQHRLVVWLFGGVIASVCGLIIGFALGNAWYGVGAFGLTGWYVKWLDEILQDKQADDGPGSVSVRILVAGWTKAEREQDIADAEIGISSWSRTGGRAGPRV</sequence>
<comment type="caution">
    <text evidence="3">The sequence shown here is derived from an EMBL/GenBank/DDBJ whole genome shotgun (WGS) entry which is preliminary data.</text>
</comment>
<feature type="transmembrane region" description="Helical" evidence="2">
    <location>
        <begin position="80"/>
        <end position="106"/>
    </location>
</feature>
<dbReference type="Proteomes" id="UP000036893">
    <property type="component" value="Unassembled WGS sequence"/>
</dbReference>
<keyword evidence="2" id="KW-1133">Transmembrane helix</keyword>
<evidence type="ECO:0000256" key="1">
    <source>
        <dbReference type="SAM" id="MobiDB-lite"/>
    </source>
</evidence>
<evidence type="ECO:0000256" key="2">
    <source>
        <dbReference type="SAM" id="Phobius"/>
    </source>
</evidence>
<feature type="region of interest" description="Disordered" evidence="1">
    <location>
        <begin position="32"/>
        <end position="54"/>
    </location>
</feature>
<gene>
    <name evidence="3" type="ORF">Aud_009455</name>
</gene>
<name>A0A8E0R1M7_9EURO</name>
<proteinExistence type="predicted"/>
<reference evidence="3" key="2">
    <citation type="submission" date="2021-01" db="EMBL/GenBank/DDBJ databases">
        <title>Pan-genome distribution and transcriptional activeness of fungal secondary metabolism genes in Aspergillus section Fumigati.</title>
        <authorList>
            <person name="Takahashi H."/>
            <person name="Umemura M."/>
            <person name="Ninomiya A."/>
            <person name="Kusuya Y."/>
            <person name="Urayama S."/>
            <person name="Shimizu M."/>
            <person name="Watanabe A."/>
            <person name="Kamei K."/>
            <person name="Yaguchi T."/>
            <person name="Hagiwara D."/>
        </authorList>
    </citation>
    <scope>NUCLEOTIDE SEQUENCE</scope>
    <source>
        <strain evidence="3">IFM 46973</strain>
    </source>
</reference>
<keyword evidence="2" id="KW-0812">Transmembrane</keyword>
<dbReference type="AlphaFoldDB" id="A0A8E0R1M7"/>
<dbReference type="GeneID" id="66996932"/>